<feature type="transmembrane region" description="Helical" evidence="1">
    <location>
        <begin position="73"/>
        <end position="91"/>
    </location>
</feature>
<dbReference type="RefSeq" id="WP_208928120.1">
    <property type="nucleotide sequence ID" value="NZ_CP013655.1"/>
</dbReference>
<dbReference type="EMBL" id="CP013655">
    <property type="protein sequence ID" value="ALS38583.1"/>
    <property type="molecule type" value="Genomic_DNA"/>
</dbReference>
<evidence type="ECO:0000313" key="2">
    <source>
        <dbReference type="EMBL" id="ALS38583.1"/>
    </source>
</evidence>
<gene>
    <name evidence="2" type="ORF">ATZ35_15930</name>
</gene>
<name>A0A0U2XC99_9ENTE</name>
<dbReference type="STRING" id="118060.ATZ35_15930"/>
<keyword evidence="3" id="KW-1185">Reference proteome</keyword>
<dbReference type="KEGG" id="erx:ATZ35_15930"/>
<dbReference type="AlphaFoldDB" id="A0A0U2XC99"/>
<keyword evidence="1" id="KW-0472">Membrane</keyword>
<keyword evidence="1" id="KW-0812">Transmembrane</keyword>
<protein>
    <submittedName>
        <fullName evidence="2">Uncharacterized protein</fullName>
    </submittedName>
</protein>
<reference evidence="3" key="1">
    <citation type="submission" date="2015-12" db="EMBL/GenBank/DDBJ databases">
        <authorList>
            <person name="Lauer A."/>
            <person name="Humrighouse B."/>
            <person name="Loparev V."/>
            <person name="Shewmaker P.L."/>
            <person name="Whitney A.M."/>
            <person name="McLaughlin R.W."/>
        </authorList>
    </citation>
    <scope>NUCLEOTIDE SEQUENCE [LARGE SCALE GENOMIC DNA]</scope>
    <source>
        <strain evidence="3">LMG 26678</strain>
    </source>
</reference>
<keyword evidence="1" id="KW-1133">Transmembrane helix</keyword>
<organism evidence="2 3">
    <name type="scientific">Enterococcus rotai</name>
    <dbReference type="NCBI Taxonomy" id="118060"/>
    <lineage>
        <taxon>Bacteria</taxon>
        <taxon>Bacillati</taxon>
        <taxon>Bacillota</taxon>
        <taxon>Bacilli</taxon>
        <taxon>Lactobacillales</taxon>
        <taxon>Enterococcaceae</taxon>
        <taxon>Enterococcus</taxon>
    </lineage>
</organism>
<sequence length="222" mass="26419">MSLLDWFFIGQLSFATLSFLFIFFFFFYSLSIRKELKKAKWQKRPKNKAKRKRWIKARKQLEKRRKRFDRNSFIFLLFVIIASGSAFYSRYYQMTHLTAEDAKGVVQGYFMSEDIEKKLETMRDGGSIEKEYQAYLEISSLIVTYSNRSVSDGLSEEGKRLLTRYNVGMKNLGMNLHSLSEQQLENKETIDGYLKDIQKMKKQQKEVFKYFRVNESALKRKG</sequence>
<evidence type="ECO:0000313" key="3">
    <source>
        <dbReference type="Proteomes" id="UP000067523"/>
    </source>
</evidence>
<evidence type="ECO:0000256" key="1">
    <source>
        <dbReference type="SAM" id="Phobius"/>
    </source>
</evidence>
<dbReference type="Proteomes" id="UP000067523">
    <property type="component" value="Chromosome"/>
</dbReference>
<feature type="transmembrane region" description="Helical" evidence="1">
    <location>
        <begin position="6"/>
        <end position="30"/>
    </location>
</feature>
<proteinExistence type="predicted"/>
<accession>A0A0U2XC99</accession>